<dbReference type="Pfam" id="PF04930">
    <property type="entry name" value="FUN14"/>
    <property type="match status" value="1"/>
</dbReference>
<dbReference type="Proteomes" id="UP000769528">
    <property type="component" value="Unassembled WGS sequence"/>
</dbReference>
<proteinExistence type="inferred from homology"/>
<evidence type="ECO:0000256" key="2">
    <source>
        <dbReference type="ARBA" id="ARBA00009160"/>
    </source>
</evidence>
<dbReference type="OrthoDB" id="3990500at2759"/>
<keyword evidence="5 6" id="KW-0472">Membrane</keyword>
<comment type="similarity">
    <text evidence="2">Belongs to the FUN14 family.</text>
</comment>
<evidence type="ECO:0000313" key="7">
    <source>
        <dbReference type="EMBL" id="KAH3675116.1"/>
    </source>
</evidence>
<comment type="subcellular location">
    <subcellularLocation>
        <location evidence="1">Membrane</location>
    </subcellularLocation>
</comment>
<comment type="caution">
    <text evidence="7">The sequence shown here is derived from an EMBL/GenBank/DDBJ whole genome shotgun (WGS) entry which is preliminary data.</text>
</comment>
<feature type="transmembrane region" description="Helical" evidence="6">
    <location>
        <begin position="155"/>
        <end position="179"/>
    </location>
</feature>
<organism evidence="7 8">
    <name type="scientific">Wickerhamomyces mucosus</name>
    <dbReference type="NCBI Taxonomy" id="1378264"/>
    <lineage>
        <taxon>Eukaryota</taxon>
        <taxon>Fungi</taxon>
        <taxon>Dikarya</taxon>
        <taxon>Ascomycota</taxon>
        <taxon>Saccharomycotina</taxon>
        <taxon>Saccharomycetes</taxon>
        <taxon>Phaffomycetales</taxon>
        <taxon>Wickerhamomycetaceae</taxon>
        <taxon>Wickerhamomyces</taxon>
    </lineage>
</organism>
<evidence type="ECO:0000256" key="3">
    <source>
        <dbReference type="ARBA" id="ARBA00022692"/>
    </source>
</evidence>
<evidence type="ECO:0000313" key="8">
    <source>
        <dbReference type="Proteomes" id="UP000769528"/>
    </source>
</evidence>
<keyword evidence="3 6" id="KW-0812">Transmembrane</keyword>
<keyword evidence="4 6" id="KW-1133">Transmembrane helix</keyword>
<evidence type="ECO:0000256" key="1">
    <source>
        <dbReference type="ARBA" id="ARBA00004370"/>
    </source>
</evidence>
<accession>A0A9P8PN64</accession>
<gene>
    <name evidence="7" type="ORF">WICMUC_002772</name>
</gene>
<reference evidence="7" key="2">
    <citation type="submission" date="2021-01" db="EMBL/GenBank/DDBJ databases">
        <authorList>
            <person name="Schikora-Tamarit M.A."/>
        </authorList>
    </citation>
    <scope>NUCLEOTIDE SEQUENCE</scope>
    <source>
        <strain evidence="7">CBS6341</strain>
    </source>
</reference>
<dbReference type="InterPro" id="IPR007014">
    <property type="entry name" value="FUN14"/>
</dbReference>
<keyword evidence="8" id="KW-1185">Reference proteome</keyword>
<evidence type="ECO:0000256" key="4">
    <source>
        <dbReference type="ARBA" id="ARBA00022989"/>
    </source>
</evidence>
<evidence type="ECO:0000256" key="6">
    <source>
        <dbReference type="SAM" id="Phobius"/>
    </source>
</evidence>
<dbReference type="GO" id="GO:0016020">
    <property type="term" value="C:membrane"/>
    <property type="evidence" value="ECO:0007669"/>
    <property type="project" value="UniProtKB-SubCell"/>
</dbReference>
<evidence type="ECO:0000256" key="5">
    <source>
        <dbReference type="ARBA" id="ARBA00023136"/>
    </source>
</evidence>
<protein>
    <recommendedName>
        <fullName evidence="9">FUN14 domain-containing protein</fullName>
    </recommendedName>
</protein>
<reference evidence="7" key="1">
    <citation type="journal article" date="2021" name="Open Biol.">
        <title>Shared evolutionary footprints suggest mitochondrial oxidative damage underlies multiple complex I losses in fungi.</title>
        <authorList>
            <person name="Schikora-Tamarit M.A."/>
            <person name="Marcet-Houben M."/>
            <person name="Nosek J."/>
            <person name="Gabaldon T."/>
        </authorList>
    </citation>
    <scope>NUCLEOTIDE SEQUENCE</scope>
    <source>
        <strain evidence="7">CBS6341</strain>
    </source>
</reference>
<dbReference type="AlphaFoldDB" id="A0A9P8PN64"/>
<dbReference type="EMBL" id="JAEUBF010000781">
    <property type="protein sequence ID" value="KAH3675116.1"/>
    <property type="molecule type" value="Genomic_DNA"/>
</dbReference>
<evidence type="ECO:0008006" key="9">
    <source>
        <dbReference type="Google" id="ProtNLM"/>
    </source>
</evidence>
<name>A0A9P8PN64_9ASCO</name>
<sequence length="230" mass="25706">MFIINQSSSLITKFMTTRSFNSNNLQLFKPLTNFNRYLSKQTGNLKQISFNKNYNNGYKSSYQKNKKITKLGLFIGATTAVYIHTNNSYNKILNETANLGTINLNGIHSNNGKLGNLLPSTSSNLEEVEPNNVHSKTSRFGLQYKQLCYGSLTGLFFGVVIGKLSTVLGFISLSALLLVQFLQSRQIINVPWNSIVKIGSDKIDVKKLILEDPNFKVSFALTFLIAAFNI</sequence>